<dbReference type="GO" id="GO:0008173">
    <property type="term" value="F:RNA methyltransferase activity"/>
    <property type="evidence" value="ECO:0007669"/>
    <property type="project" value="InterPro"/>
</dbReference>
<reference evidence="4" key="1">
    <citation type="journal article" date="2023" name="Front. Microbiol.">
        <title>Genome analysis of Candidatus Aschnera chinzeii, the bacterial endosymbiont of the blood-sucking bat fly Penicillidia jenynsii (Insecta: Diptera: Nycteribiidae).</title>
        <authorList>
            <person name="Koga R."/>
            <person name="Moriyama M."/>
            <person name="Nozaki T."/>
            <person name="Fukatsu T."/>
        </authorList>
    </citation>
    <scope>NUCLEOTIDE SEQUENCE</scope>
    <source>
        <strain evidence="4">Kw-01</strain>
    </source>
</reference>
<keyword evidence="1" id="KW-0489">Methyltransferase</keyword>
<evidence type="ECO:0000259" key="3">
    <source>
        <dbReference type="SMART" id="SM00967"/>
    </source>
</evidence>
<dbReference type="GO" id="GO:0005829">
    <property type="term" value="C:cytosol"/>
    <property type="evidence" value="ECO:0007669"/>
    <property type="project" value="TreeGrafter"/>
</dbReference>
<dbReference type="InterPro" id="IPR001537">
    <property type="entry name" value="SpoU_MeTrfase"/>
</dbReference>
<dbReference type="InterPro" id="IPR029028">
    <property type="entry name" value="Alpha/beta_knot_MTases"/>
</dbReference>
<dbReference type="NCBIfam" id="TIGR00186">
    <property type="entry name" value="rRNA_methyl_3"/>
    <property type="match status" value="1"/>
</dbReference>
<dbReference type="Pfam" id="PF08032">
    <property type="entry name" value="SpoU_sub_bind"/>
    <property type="match status" value="1"/>
</dbReference>
<dbReference type="Gene3D" id="3.40.1280.10">
    <property type="match status" value="1"/>
</dbReference>
<dbReference type="GO" id="GO:0032259">
    <property type="term" value="P:methylation"/>
    <property type="evidence" value="ECO:0007669"/>
    <property type="project" value="UniProtKB-KW"/>
</dbReference>
<evidence type="ECO:0000256" key="1">
    <source>
        <dbReference type="ARBA" id="ARBA00022603"/>
    </source>
</evidence>
<dbReference type="PANTHER" id="PTHR46429">
    <property type="entry name" value="23S RRNA (GUANOSINE-2'-O-)-METHYLTRANSFERASE RLMB"/>
    <property type="match status" value="1"/>
</dbReference>
<dbReference type="SMART" id="SM00967">
    <property type="entry name" value="SpoU_sub_bind"/>
    <property type="match status" value="1"/>
</dbReference>
<reference evidence="4" key="2">
    <citation type="submission" date="2023-10" db="EMBL/GenBank/DDBJ databases">
        <authorList>
            <person name="Koga R."/>
            <person name="Fukatsu T."/>
        </authorList>
    </citation>
    <scope>NUCLEOTIDE SEQUENCE</scope>
    <source>
        <strain evidence="4">Kw-01</strain>
    </source>
</reference>
<feature type="domain" description="RNA 2-O ribose methyltransferase substrate binding" evidence="3">
    <location>
        <begin position="12"/>
        <end position="88"/>
    </location>
</feature>
<dbReference type="GO" id="GO:0006396">
    <property type="term" value="P:RNA processing"/>
    <property type="evidence" value="ECO:0007669"/>
    <property type="project" value="InterPro"/>
</dbReference>
<dbReference type="SUPFAM" id="SSF75217">
    <property type="entry name" value="alpha/beta knot"/>
    <property type="match status" value="1"/>
</dbReference>
<dbReference type="AlphaFoldDB" id="A0AAT9G439"/>
<proteinExistence type="predicted"/>
<sequence length="250" mass="27729">MNIKKTYYMNEIIYGFHAINALFHHNPSCFNHIFIINNNKNERISLLIQAVQLKGIKIYSTNKIELNKITNFAAHQGIAANIKVYNTHYNKINDIYKLKTPLLLILDNITDPQNLGACLRTANAAGVDAVIIPKHKSATLNGVARKVACGAADYTPLITVNNLTNTIIKLKNIVNIIGATSDAINTIYESQLTTGIAIIMGSEHKGIRPSIKKYCDCLMRIPMYGNISSLNISVATAICLYEAIRQRKSL</sequence>
<dbReference type="InterPro" id="IPR029026">
    <property type="entry name" value="tRNA_m1G_MTases_N"/>
</dbReference>
<dbReference type="SUPFAM" id="SSF55315">
    <property type="entry name" value="L30e-like"/>
    <property type="match status" value="1"/>
</dbReference>
<dbReference type="InterPro" id="IPR029064">
    <property type="entry name" value="Ribosomal_eL30-like_sf"/>
</dbReference>
<evidence type="ECO:0000256" key="2">
    <source>
        <dbReference type="ARBA" id="ARBA00022679"/>
    </source>
</evidence>
<dbReference type="Gene3D" id="3.30.1330.30">
    <property type="match status" value="1"/>
</dbReference>
<dbReference type="Pfam" id="PF00588">
    <property type="entry name" value="SpoU_methylase"/>
    <property type="match status" value="1"/>
</dbReference>
<evidence type="ECO:0000313" key="4">
    <source>
        <dbReference type="EMBL" id="BET44483.1"/>
    </source>
</evidence>
<protein>
    <submittedName>
        <fullName evidence="4">23S rRNA (Guanosine(2251)-2'-O)-methyltransferase RlmB</fullName>
    </submittedName>
</protein>
<name>A0AAT9G439_9ENTR</name>
<dbReference type="GO" id="GO:0003723">
    <property type="term" value="F:RNA binding"/>
    <property type="evidence" value="ECO:0007669"/>
    <property type="project" value="InterPro"/>
</dbReference>
<dbReference type="InterPro" id="IPR004441">
    <property type="entry name" value="rRNA_MeTrfase_TrmH"/>
</dbReference>
<gene>
    <name evidence="4" type="primary">rlmB</name>
    <name evidence="4" type="ORF">ACHINZ_1530</name>
</gene>
<dbReference type="InterPro" id="IPR013123">
    <property type="entry name" value="SpoU_subst-bd"/>
</dbReference>
<organism evidence="4">
    <name type="scientific">Candidatus Aschnera chinzeii</name>
    <dbReference type="NCBI Taxonomy" id="1485666"/>
    <lineage>
        <taxon>Bacteria</taxon>
        <taxon>Pseudomonadati</taxon>
        <taxon>Pseudomonadota</taxon>
        <taxon>Gammaproteobacteria</taxon>
        <taxon>Enterobacterales</taxon>
        <taxon>Enterobacteriaceae</taxon>
        <taxon>Candidatus Aschnera</taxon>
    </lineage>
</organism>
<dbReference type="EMBL" id="AP028961">
    <property type="protein sequence ID" value="BET44483.1"/>
    <property type="molecule type" value="Genomic_DNA"/>
</dbReference>
<dbReference type="PANTHER" id="PTHR46429:SF1">
    <property type="entry name" value="23S RRNA (GUANOSINE-2'-O-)-METHYLTRANSFERASE RLMB"/>
    <property type="match status" value="1"/>
</dbReference>
<dbReference type="CDD" id="cd18103">
    <property type="entry name" value="SpoU-like_RlmB"/>
    <property type="match status" value="1"/>
</dbReference>
<accession>A0AAT9G439</accession>
<keyword evidence="2" id="KW-0808">Transferase</keyword>